<gene>
    <name evidence="6" type="ORF">FB45DRAFT_1063294</name>
</gene>
<evidence type="ECO:0000256" key="4">
    <source>
        <dbReference type="PROSITE-ProRule" id="PRU00134"/>
    </source>
</evidence>
<dbReference type="InterPro" id="IPR002893">
    <property type="entry name" value="Znf_MYND"/>
</dbReference>
<evidence type="ECO:0000256" key="3">
    <source>
        <dbReference type="ARBA" id="ARBA00022833"/>
    </source>
</evidence>
<dbReference type="AlphaFoldDB" id="A0AAD7BF17"/>
<dbReference type="PANTHER" id="PTHR46758">
    <property type="entry name" value="MYND DOMAIN-CONTAINING"/>
    <property type="match status" value="1"/>
</dbReference>
<proteinExistence type="predicted"/>
<sequence>MDNRYGVEGMHGIGGGGVVSAESERNLRIAEDLCRRGRPQDSLPYLQEAMKDKNNYDAEIQFAYLSPDLLFSIEVMESAEKRGRALLKSRLGANCFDDNGPCVGKFHDIVLTRPYMRVLQTHVRFCFETKQYAKAAGTIMEMMRLCPLDNLRQRFWLAPFLIRLGRPADALSLCLAWLDAAKNDTILVRGGTTFPAPSADLLPPDIEESYSEYSACDLAYNAALAAFKLWGADSPKAAQLLRIAVRTQRDILLKIVMRRPQPKEGSLASRTFNGPEEANEYLWVAQDLWTEPDVWAWINRDPALTGVLKECSRPECVTKETEPGEFKRCSACWQVAYCASACQKEDWKRHKKDCTVHTQSKKAMKNLVKNKATKMPVVILKDGILHTA</sequence>
<keyword evidence="7" id="KW-1185">Reference proteome</keyword>
<dbReference type="SUPFAM" id="SSF144232">
    <property type="entry name" value="HIT/MYND zinc finger-like"/>
    <property type="match status" value="1"/>
</dbReference>
<organism evidence="6 7">
    <name type="scientific">Roridomyces roridus</name>
    <dbReference type="NCBI Taxonomy" id="1738132"/>
    <lineage>
        <taxon>Eukaryota</taxon>
        <taxon>Fungi</taxon>
        <taxon>Dikarya</taxon>
        <taxon>Basidiomycota</taxon>
        <taxon>Agaricomycotina</taxon>
        <taxon>Agaricomycetes</taxon>
        <taxon>Agaricomycetidae</taxon>
        <taxon>Agaricales</taxon>
        <taxon>Marasmiineae</taxon>
        <taxon>Mycenaceae</taxon>
        <taxon>Roridomyces</taxon>
    </lineage>
</organism>
<reference evidence="6" key="1">
    <citation type="submission" date="2023-03" db="EMBL/GenBank/DDBJ databases">
        <title>Massive genome expansion in bonnet fungi (Mycena s.s.) driven by repeated elements and novel gene families across ecological guilds.</title>
        <authorList>
            <consortium name="Lawrence Berkeley National Laboratory"/>
            <person name="Harder C.B."/>
            <person name="Miyauchi S."/>
            <person name="Viragh M."/>
            <person name="Kuo A."/>
            <person name="Thoen E."/>
            <person name="Andreopoulos B."/>
            <person name="Lu D."/>
            <person name="Skrede I."/>
            <person name="Drula E."/>
            <person name="Henrissat B."/>
            <person name="Morin E."/>
            <person name="Kohler A."/>
            <person name="Barry K."/>
            <person name="LaButti K."/>
            <person name="Morin E."/>
            <person name="Salamov A."/>
            <person name="Lipzen A."/>
            <person name="Mereny Z."/>
            <person name="Hegedus B."/>
            <person name="Baldrian P."/>
            <person name="Stursova M."/>
            <person name="Weitz H."/>
            <person name="Taylor A."/>
            <person name="Grigoriev I.V."/>
            <person name="Nagy L.G."/>
            <person name="Martin F."/>
            <person name="Kauserud H."/>
        </authorList>
    </citation>
    <scope>NUCLEOTIDE SEQUENCE</scope>
    <source>
        <strain evidence="6">9284</strain>
    </source>
</reference>
<dbReference type="Pfam" id="PF01753">
    <property type="entry name" value="zf-MYND"/>
    <property type="match status" value="1"/>
</dbReference>
<comment type="caution">
    <text evidence="6">The sequence shown here is derived from an EMBL/GenBank/DDBJ whole genome shotgun (WGS) entry which is preliminary data.</text>
</comment>
<accession>A0AAD7BF17</accession>
<dbReference type="PROSITE" id="PS50865">
    <property type="entry name" value="ZF_MYND_2"/>
    <property type="match status" value="1"/>
</dbReference>
<evidence type="ECO:0000313" key="7">
    <source>
        <dbReference type="Proteomes" id="UP001221142"/>
    </source>
</evidence>
<dbReference type="GO" id="GO:0008270">
    <property type="term" value="F:zinc ion binding"/>
    <property type="evidence" value="ECO:0007669"/>
    <property type="project" value="UniProtKB-KW"/>
</dbReference>
<evidence type="ECO:0000313" key="6">
    <source>
        <dbReference type="EMBL" id="KAJ7618718.1"/>
    </source>
</evidence>
<keyword evidence="2 4" id="KW-0863">Zinc-finger</keyword>
<name>A0AAD7BF17_9AGAR</name>
<dbReference type="Proteomes" id="UP001221142">
    <property type="component" value="Unassembled WGS sequence"/>
</dbReference>
<evidence type="ECO:0000256" key="2">
    <source>
        <dbReference type="ARBA" id="ARBA00022771"/>
    </source>
</evidence>
<dbReference type="InterPro" id="IPR044508">
    <property type="entry name" value="At5g50450/At1g67340-like"/>
</dbReference>
<dbReference type="EMBL" id="JARKIF010000019">
    <property type="protein sequence ID" value="KAJ7618718.1"/>
    <property type="molecule type" value="Genomic_DNA"/>
</dbReference>
<feature type="domain" description="MYND-type" evidence="5">
    <location>
        <begin position="313"/>
        <end position="354"/>
    </location>
</feature>
<evidence type="ECO:0000256" key="1">
    <source>
        <dbReference type="ARBA" id="ARBA00022723"/>
    </source>
</evidence>
<dbReference type="PANTHER" id="PTHR46758:SF2">
    <property type="entry name" value="OJ1485_B09.11 PROTEIN"/>
    <property type="match status" value="1"/>
</dbReference>
<dbReference type="Gene3D" id="6.10.140.2220">
    <property type="match status" value="1"/>
</dbReference>
<keyword evidence="1" id="KW-0479">Metal-binding</keyword>
<keyword evidence="3" id="KW-0862">Zinc</keyword>
<protein>
    <recommendedName>
        <fullName evidence="5">MYND-type domain-containing protein</fullName>
    </recommendedName>
</protein>
<evidence type="ECO:0000259" key="5">
    <source>
        <dbReference type="PROSITE" id="PS50865"/>
    </source>
</evidence>